<organism evidence="1 2">
    <name type="scientific">Candidatus Kaiserbacteria bacterium CG08_land_8_20_14_0_20_50_21</name>
    <dbReference type="NCBI Taxonomy" id="1974604"/>
    <lineage>
        <taxon>Bacteria</taxon>
        <taxon>Candidatus Kaiseribacteriota</taxon>
    </lineage>
</organism>
<evidence type="ECO:0000313" key="2">
    <source>
        <dbReference type="Proteomes" id="UP000228687"/>
    </source>
</evidence>
<protein>
    <submittedName>
        <fullName evidence="1">Uncharacterized protein</fullName>
    </submittedName>
</protein>
<evidence type="ECO:0000313" key="1">
    <source>
        <dbReference type="EMBL" id="PIS43506.1"/>
    </source>
</evidence>
<name>A0A2H0YYH6_9BACT</name>
<proteinExistence type="predicted"/>
<dbReference type="Proteomes" id="UP000228687">
    <property type="component" value="Unassembled WGS sequence"/>
</dbReference>
<gene>
    <name evidence="1" type="ORF">COT23_00935</name>
</gene>
<comment type="caution">
    <text evidence="1">The sequence shown here is derived from an EMBL/GenBank/DDBJ whole genome shotgun (WGS) entry which is preliminary data.</text>
</comment>
<accession>A0A2H0YYH6</accession>
<sequence>MSTITWEHAIKRIVDVSVQKAIQMSANEVKLQQAILRGGAPIHVPQGGAYDENDEWVDYWKFGDLVDGTKPMKPSV</sequence>
<dbReference type="AlphaFoldDB" id="A0A2H0YYH6"/>
<reference evidence="2" key="1">
    <citation type="submission" date="2017-09" db="EMBL/GenBank/DDBJ databases">
        <title>Depth-based differentiation of microbial function through sediment-hosted aquifers and enrichment of novel symbionts in the deep terrestrial subsurface.</title>
        <authorList>
            <person name="Probst A.J."/>
            <person name="Ladd B."/>
            <person name="Jarett J.K."/>
            <person name="Geller-Mcgrath D.E."/>
            <person name="Sieber C.M.K."/>
            <person name="Emerson J.B."/>
            <person name="Anantharaman K."/>
            <person name="Thomas B.C."/>
            <person name="Malmstrom R."/>
            <person name="Stieglmeier M."/>
            <person name="Klingl A."/>
            <person name="Woyke T."/>
            <person name="Ryan C.M."/>
            <person name="Banfield J.F."/>
        </authorList>
    </citation>
    <scope>NUCLEOTIDE SEQUENCE [LARGE SCALE GENOMIC DNA]</scope>
</reference>
<dbReference type="EMBL" id="PEXT01000017">
    <property type="protein sequence ID" value="PIS43506.1"/>
    <property type="molecule type" value="Genomic_DNA"/>
</dbReference>